<evidence type="ECO:0008006" key="4">
    <source>
        <dbReference type="Google" id="ProtNLM"/>
    </source>
</evidence>
<accession>A0ABT4XT18</accession>
<dbReference type="EMBL" id="JAQIOY010000003">
    <property type="protein sequence ID" value="MDA7424978.1"/>
    <property type="molecule type" value="Genomic_DNA"/>
</dbReference>
<evidence type="ECO:0000313" key="2">
    <source>
        <dbReference type="EMBL" id="MDA7424978.1"/>
    </source>
</evidence>
<keyword evidence="1" id="KW-0812">Transmembrane</keyword>
<reference evidence="2 3" key="1">
    <citation type="submission" date="2023-01" db="EMBL/GenBank/DDBJ databases">
        <title>Thalassococcus onchidii sp. nov., isolated from a marine invertebrate from the South China Sea.</title>
        <authorList>
            <person name="Xu S."/>
            <person name="Liu Z."/>
            <person name="Xu Y."/>
        </authorList>
    </citation>
    <scope>NUCLEOTIDE SEQUENCE [LARGE SCALE GENOMIC DNA]</scope>
    <source>
        <strain evidence="2 3">KCTC 32084</strain>
    </source>
</reference>
<keyword evidence="1" id="KW-0472">Membrane</keyword>
<protein>
    <recommendedName>
        <fullName evidence="4">YcxB-like protein domain-containing protein</fullName>
    </recommendedName>
</protein>
<evidence type="ECO:0000256" key="1">
    <source>
        <dbReference type="SAM" id="Phobius"/>
    </source>
</evidence>
<keyword evidence="1" id="KW-1133">Transmembrane helix</keyword>
<gene>
    <name evidence="2" type="ORF">PFY00_09590</name>
</gene>
<name>A0ABT4XT18_9RHOB</name>
<dbReference type="RefSeq" id="WP_271432336.1">
    <property type="nucleotide sequence ID" value="NZ_JAQIOY010000003.1"/>
</dbReference>
<organism evidence="2 3">
    <name type="scientific">Thalassococcus lentus</name>
    <dbReference type="NCBI Taxonomy" id="1210524"/>
    <lineage>
        <taxon>Bacteria</taxon>
        <taxon>Pseudomonadati</taxon>
        <taxon>Pseudomonadota</taxon>
        <taxon>Alphaproteobacteria</taxon>
        <taxon>Rhodobacterales</taxon>
        <taxon>Roseobacteraceae</taxon>
        <taxon>Thalassococcus</taxon>
    </lineage>
</organism>
<feature type="transmembrane region" description="Helical" evidence="1">
    <location>
        <begin position="39"/>
        <end position="56"/>
    </location>
</feature>
<evidence type="ECO:0000313" key="3">
    <source>
        <dbReference type="Proteomes" id="UP001210720"/>
    </source>
</evidence>
<comment type="caution">
    <text evidence="2">The sequence shown here is derived from an EMBL/GenBank/DDBJ whole genome shotgun (WGS) entry which is preliminary data.</text>
</comment>
<proteinExistence type="predicted"/>
<feature type="transmembrane region" description="Helical" evidence="1">
    <location>
        <begin position="68"/>
        <end position="85"/>
    </location>
</feature>
<sequence>MSAVFELKYTPSEDLIFCGLLEAGRVTPRRWINKYPQKYFLVIGVYWLVIFFFRAIETRLGVNLSSEVGFLLVGLLVGWYGKAALQRVYQRKFARSAAEAGQRELRVTQDVIELRERGAALRLGFVGLDRISSINGGSALIYNSLVVSVPDTALPEQYDGRSFRNTLRNLRLDAVGSSA</sequence>
<keyword evidence="3" id="KW-1185">Reference proteome</keyword>
<dbReference type="Proteomes" id="UP001210720">
    <property type="component" value="Unassembled WGS sequence"/>
</dbReference>